<gene>
    <name evidence="1" type="ORF">GCM10010937_21340</name>
</gene>
<evidence type="ECO:0000313" key="2">
    <source>
        <dbReference type="Proteomes" id="UP001156613"/>
    </source>
</evidence>
<accession>A0ABQ5WLI4</accession>
<reference evidence="2" key="1">
    <citation type="journal article" date="2019" name="Int. J. Syst. Evol. Microbiol.">
        <title>The Global Catalogue of Microorganisms (GCM) 10K type strain sequencing project: providing services to taxonomists for standard genome sequencing and annotation.</title>
        <authorList>
            <consortium name="The Broad Institute Genomics Platform"/>
            <consortium name="The Broad Institute Genome Sequencing Center for Infectious Disease"/>
            <person name="Wu L."/>
            <person name="Ma J."/>
        </authorList>
    </citation>
    <scope>NUCLEOTIDE SEQUENCE [LARGE SCALE GENOMIC DNA]</scope>
    <source>
        <strain evidence="2">NBRC 3271</strain>
    </source>
</reference>
<dbReference type="EMBL" id="BSNT01000068">
    <property type="protein sequence ID" value="GLQ60331.1"/>
    <property type="molecule type" value="Genomic_DNA"/>
</dbReference>
<evidence type="ECO:0000313" key="1">
    <source>
        <dbReference type="EMBL" id="GLQ60331.1"/>
    </source>
</evidence>
<dbReference type="Proteomes" id="UP001156613">
    <property type="component" value="Unassembled WGS sequence"/>
</dbReference>
<protein>
    <submittedName>
        <fullName evidence="1">Uncharacterized protein</fullName>
    </submittedName>
</protein>
<keyword evidence="2" id="KW-1185">Reference proteome</keyword>
<comment type="caution">
    <text evidence="1">The sequence shown here is derived from an EMBL/GenBank/DDBJ whole genome shotgun (WGS) entry which is preliminary data.</text>
</comment>
<sequence>MAARVLPANSLGSRRPDLALSEGTLPFIGGGRTQKREGGGTSLPGFVHQGGRVCHPAGWYPVWGLALRLMLSWQ</sequence>
<name>A0ABQ5WLI4_GLUJA</name>
<proteinExistence type="predicted"/>
<organism evidence="1 2">
    <name type="scientific">Gluconobacter japonicus</name>
    <dbReference type="NCBI Taxonomy" id="376620"/>
    <lineage>
        <taxon>Bacteria</taxon>
        <taxon>Pseudomonadati</taxon>
        <taxon>Pseudomonadota</taxon>
        <taxon>Alphaproteobacteria</taxon>
        <taxon>Acetobacterales</taxon>
        <taxon>Acetobacteraceae</taxon>
        <taxon>Gluconobacter</taxon>
    </lineage>
</organism>